<dbReference type="InterPro" id="IPR036388">
    <property type="entry name" value="WH-like_DNA-bd_sf"/>
</dbReference>
<protein>
    <recommendedName>
        <fullName evidence="4">HTH gntR-type domain-containing protein</fullName>
    </recommendedName>
</protein>
<feature type="non-terminal residue" evidence="5">
    <location>
        <position position="245"/>
    </location>
</feature>
<evidence type="ECO:0000256" key="2">
    <source>
        <dbReference type="ARBA" id="ARBA00023125"/>
    </source>
</evidence>
<dbReference type="PRINTS" id="PR00035">
    <property type="entry name" value="HTHGNTR"/>
</dbReference>
<keyword evidence="2" id="KW-0238">DNA-binding</keyword>
<dbReference type="Pfam" id="PF00392">
    <property type="entry name" value="GntR"/>
    <property type="match status" value="1"/>
</dbReference>
<dbReference type="GO" id="GO:0003700">
    <property type="term" value="F:DNA-binding transcription factor activity"/>
    <property type="evidence" value="ECO:0007669"/>
    <property type="project" value="InterPro"/>
</dbReference>
<dbReference type="InterPro" id="IPR000524">
    <property type="entry name" value="Tscrpt_reg_HTH_GntR"/>
</dbReference>
<dbReference type="EMBL" id="LAZR01020432">
    <property type="protein sequence ID" value="KKL88903.1"/>
    <property type="molecule type" value="Genomic_DNA"/>
</dbReference>
<dbReference type="GO" id="GO:0003677">
    <property type="term" value="F:DNA binding"/>
    <property type="evidence" value="ECO:0007669"/>
    <property type="project" value="UniProtKB-KW"/>
</dbReference>
<dbReference type="Pfam" id="PF07729">
    <property type="entry name" value="FCD"/>
    <property type="match status" value="1"/>
</dbReference>
<comment type="caution">
    <text evidence="5">The sequence shown here is derived from an EMBL/GenBank/DDBJ whole genome shotgun (WGS) entry which is preliminary data.</text>
</comment>
<dbReference type="PANTHER" id="PTHR43537:SF5">
    <property type="entry name" value="UXU OPERON TRANSCRIPTIONAL REGULATOR"/>
    <property type="match status" value="1"/>
</dbReference>
<accession>A0A0F9FRU4</accession>
<dbReference type="Gene3D" id="1.10.10.10">
    <property type="entry name" value="Winged helix-like DNA-binding domain superfamily/Winged helix DNA-binding domain"/>
    <property type="match status" value="1"/>
</dbReference>
<dbReference type="AlphaFoldDB" id="A0A0F9FRU4"/>
<evidence type="ECO:0000259" key="4">
    <source>
        <dbReference type="PROSITE" id="PS50949"/>
    </source>
</evidence>
<dbReference type="InterPro" id="IPR011711">
    <property type="entry name" value="GntR_C"/>
</dbReference>
<feature type="domain" description="HTH gntR-type" evidence="4">
    <location>
        <begin position="17"/>
        <end position="85"/>
    </location>
</feature>
<evidence type="ECO:0000313" key="5">
    <source>
        <dbReference type="EMBL" id="KKL88903.1"/>
    </source>
</evidence>
<dbReference type="PANTHER" id="PTHR43537">
    <property type="entry name" value="TRANSCRIPTIONAL REGULATOR, GNTR FAMILY"/>
    <property type="match status" value="1"/>
</dbReference>
<name>A0A0F9FRU4_9ZZZZ</name>
<keyword evidence="3" id="KW-0804">Transcription</keyword>
<dbReference type="CDD" id="cd07377">
    <property type="entry name" value="WHTH_GntR"/>
    <property type="match status" value="1"/>
</dbReference>
<organism evidence="5">
    <name type="scientific">marine sediment metagenome</name>
    <dbReference type="NCBI Taxonomy" id="412755"/>
    <lineage>
        <taxon>unclassified sequences</taxon>
        <taxon>metagenomes</taxon>
        <taxon>ecological metagenomes</taxon>
    </lineage>
</organism>
<gene>
    <name evidence="5" type="ORF">LCGC14_1920080</name>
</gene>
<proteinExistence type="predicted"/>
<dbReference type="Gene3D" id="1.20.120.530">
    <property type="entry name" value="GntR ligand-binding domain-like"/>
    <property type="match status" value="1"/>
</dbReference>
<sequence>MSGKQEQNELFNADRMESAVDRVLNVFKETLITGKLKPGDRLPSEVELSRSLSISRGSIREAMKILSAFNIVEIRRGDGTYIAQSDYKVSFDPLLFSLILSNANVKELVELRELMEFAIVKLVIQHATKENLENIAHTISEMEELIGNYEDNEPDQLVRSDLDFHKALGKATNNRLVEKVYHFVMDFFTPSIRLTHENQKGGRNALEHHKRIFEALKRRNVDESIVAVEGSIVAWKELSHVIKKD</sequence>
<reference evidence="5" key="1">
    <citation type="journal article" date="2015" name="Nature">
        <title>Complex archaea that bridge the gap between prokaryotes and eukaryotes.</title>
        <authorList>
            <person name="Spang A."/>
            <person name="Saw J.H."/>
            <person name="Jorgensen S.L."/>
            <person name="Zaremba-Niedzwiedzka K."/>
            <person name="Martijn J."/>
            <person name="Lind A.E."/>
            <person name="van Eijk R."/>
            <person name="Schleper C."/>
            <person name="Guy L."/>
            <person name="Ettema T.J."/>
        </authorList>
    </citation>
    <scope>NUCLEOTIDE SEQUENCE</scope>
</reference>
<evidence type="ECO:0000256" key="3">
    <source>
        <dbReference type="ARBA" id="ARBA00023163"/>
    </source>
</evidence>
<dbReference type="SMART" id="SM00895">
    <property type="entry name" value="FCD"/>
    <property type="match status" value="1"/>
</dbReference>
<dbReference type="InterPro" id="IPR036390">
    <property type="entry name" value="WH_DNA-bd_sf"/>
</dbReference>
<dbReference type="PROSITE" id="PS50949">
    <property type="entry name" value="HTH_GNTR"/>
    <property type="match status" value="1"/>
</dbReference>
<dbReference type="InterPro" id="IPR008920">
    <property type="entry name" value="TF_FadR/GntR_C"/>
</dbReference>
<evidence type="ECO:0000256" key="1">
    <source>
        <dbReference type="ARBA" id="ARBA00023015"/>
    </source>
</evidence>
<dbReference type="SUPFAM" id="SSF48008">
    <property type="entry name" value="GntR ligand-binding domain-like"/>
    <property type="match status" value="1"/>
</dbReference>
<dbReference type="SUPFAM" id="SSF46785">
    <property type="entry name" value="Winged helix' DNA-binding domain"/>
    <property type="match status" value="1"/>
</dbReference>
<dbReference type="SMART" id="SM00345">
    <property type="entry name" value="HTH_GNTR"/>
    <property type="match status" value="1"/>
</dbReference>
<keyword evidence="1" id="KW-0805">Transcription regulation</keyword>